<name>C7N6H4_SLAHD</name>
<sequence length="130" mass="14545">MLFVLTGDIQTGKTRWLEALVSELERSGAGVFGVVSPGVWEQGPREGEFRKLAIDNVLLPGCRRIRMADWIDPSDTNRDDQGSVVRDWLADRVVSRYEDTWRKVRVIGPCAESREVVLGACVPDSVSDVR</sequence>
<proteinExistence type="predicted"/>
<dbReference type="Gene3D" id="3.40.50.300">
    <property type="entry name" value="P-loop containing nucleotide triphosphate hydrolases"/>
    <property type="match status" value="1"/>
</dbReference>
<dbReference type="RefSeq" id="WP_012798611.1">
    <property type="nucleotide sequence ID" value="NC_013165.1"/>
</dbReference>
<evidence type="ECO:0000313" key="2">
    <source>
        <dbReference type="Proteomes" id="UP000002026"/>
    </source>
</evidence>
<accession>C7N6H4</accession>
<reference evidence="1 2" key="1">
    <citation type="journal article" date="2009" name="Stand. Genomic Sci.">
        <title>Complete genome sequence of Slackia heliotrinireducens type strain (RHS 1).</title>
        <authorList>
            <person name="Pukall R."/>
            <person name="Lapidus A."/>
            <person name="Nolan M."/>
            <person name="Copeland A."/>
            <person name="Glavina Del Rio T."/>
            <person name="Lucas S."/>
            <person name="Chen F."/>
            <person name="Tice H."/>
            <person name="Cheng J.F."/>
            <person name="Chertkov O."/>
            <person name="Bruce D."/>
            <person name="Goodwin L."/>
            <person name="Kuske C."/>
            <person name="Brettin T."/>
            <person name="Detter J.C."/>
            <person name="Han C."/>
            <person name="Pitluck S."/>
            <person name="Pati A."/>
            <person name="Mavrommatis K."/>
            <person name="Ivanova N."/>
            <person name="Ovchinnikova G."/>
            <person name="Chen A."/>
            <person name="Palaniappan K."/>
            <person name="Schneider S."/>
            <person name="Rohde M."/>
            <person name="Chain P."/>
            <person name="D'haeseleer P."/>
            <person name="Goker M."/>
            <person name="Bristow J."/>
            <person name="Eisen J.A."/>
            <person name="Markowitz V."/>
            <person name="Kyrpides N.C."/>
            <person name="Klenk H.P."/>
            <person name="Hugenholtz P."/>
        </authorList>
    </citation>
    <scope>NUCLEOTIDE SEQUENCE [LARGE SCALE GENOMIC DNA]</scope>
    <source>
        <strain evidence="2">ATCC 29202 / DSM 20476 / NCTC 11029 / RHS 1</strain>
    </source>
</reference>
<dbReference type="AlphaFoldDB" id="C7N6H4"/>
<evidence type="ECO:0000313" key="1">
    <source>
        <dbReference type="EMBL" id="ACV22509.1"/>
    </source>
</evidence>
<protein>
    <submittedName>
        <fullName evidence="1">Uncharacterized protein</fullName>
    </submittedName>
</protein>
<dbReference type="STRING" id="471855.Shel_14890"/>
<dbReference type="KEGG" id="shi:Shel_14890"/>
<dbReference type="Proteomes" id="UP000002026">
    <property type="component" value="Chromosome"/>
</dbReference>
<dbReference type="EMBL" id="CP001684">
    <property type="protein sequence ID" value="ACV22509.1"/>
    <property type="molecule type" value="Genomic_DNA"/>
</dbReference>
<keyword evidence="2" id="KW-1185">Reference proteome</keyword>
<organism evidence="1 2">
    <name type="scientific">Slackia heliotrinireducens (strain ATCC 29202 / DSM 20476 / NCTC 11029 / RHS 1)</name>
    <name type="common">Peptococcus heliotrinreducens</name>
    <dbReference type="NCBI Taxonomy" id="471855"/>
    <lineage>
        <taxon>Bacteria</taxon>
        <taxon>Bacillati</taxon>
        <taxon>Actinomycetota</taxon>
        <taxon>Coriobacteriia</taxon>
        <taxon>Eggerthellales</taxon>
        <taxon>Eggerthellaceae</taxon>
        <taxon>Slackia</taxon>
    </lineage>
</organism>
<dbReference type="eggNOG" id="ENOG5031REB">
    <property type="taxonomic scope" value="Bacteria"/>
</dbReference>
<dbReference type="InterPro" id="IPR027417">
    <property type="entry name" value="P-loop_NTPase"/>
</dbReference>
<dbReference type="HOGENOM" id="CLU_1936715_0_0_11"/>
<gene>
    <name evidence="1" type="ordered locus">Shel_14890</name>
</gene>